<evidence type="ECO:0000256" key="1">
    <source>
        <dbReference type="SAM" id="MobiDB-lite"/>
    </source>
</evidence>
<feature type="compositionally biased region" description="Basic and acidic residues" evidence="1">
    <location>
        <begin position="436"/>
        <end position="446"/>
    </location>
</feature>
<dbReference type="InterPro" id="IPR046828">
    <property type="entry name" value="RepSA"/>
</dbReference>
<gene>
    <name evidence="2" type="ORF">NS220_05200</name>
</gene>
<dbReference type="RefSeq" id="WP_058623024.1">
    <property type="nucleotide sequence ID" value="NZ_LDRT01000027.1"/>
</dbReference>
<dbReference type="Pfam" id="PF20199">
    <property type="entry name" value="RepSA"/>
    <property type="match status" value="1"/>
</dbReference>
<feature type="region of interest" description="Disordered" evidence="1">
    <location>
        <begin position="436"/>
        <end position="455"/>
    </location>
</feature>
<reference evidence="2 3" key="1">
    <citation type="journal article" date="2016" name="Front. Microbiol.">
        <title>Genomic Resource of Rice Seed Associated Bacteria.</title>
        <authorList>
            <person name="Midha S."/>
            <person name="Bansal K."/>
            <person name="Sharma S."/>
            <person name="Kumar N."/>
            <person name="Patil P.P."/>
            <person name="Chaudhry V."/>
            <person name="Patil P.B."/>
        </authorList>
    </citation>
    <scope>NUCLEOTIDE SEQUENCE [LARGE SCALE GENOMIC DNA]</scope>
    <source>
        <strain evidence="2 3">NS220</strain>
    </source>
</reference>
<accession>A0A147EZ91</accession>
<comment type="caution">
    <text evidence="2">The sequence shown here is derived from an EMBL/GenBank/DDBJ whole genome shotgun (WGS) entry which is preliminary data.</text>
</comment>
<evidence type="ECO:0000313" key="3">
    <source>
        <dbReference type="Proteomes" id="UP000075025"/>
    </source>
</evidence>
<dbReference type="Proteomes" id="UP000075025">
    <property type="component" value="Unassembled WGS sequence"/>
</dbReference>
<dbReference type="EMBL" id="LDRT01000027">
    <property type="protein sequence ID" value="KTR95670.1"/>
    <property type="molecule type" value="Genomic_DNA"/>
</dbReference>
<protein>
    <recommendedName>
        <fullName evidence="4">Replication initiation protein</fullName>
    </recommendedName>
</protein>
<sequence length="455" mass="51026">MRLDESVARRLRSEEYDRWMHNVASTGYCLNPVRLVGSSTTLHEASGEVLSEYSSAREPDGVTFTRCGNRRATRCESCSYEYKGDTWHMIMAGAAGGMKEVPEEVAEHPMVFLTLTAPSFGAVHTTAVDRRTGVCEHGKPRGCRCHHDNDDPQRGDAVCAECYDYVGHVVWQYHAPELWRRFTIRLRRELARSLGLTQRAAARVVRLQFAKVAEFQRRGVVHFHAIIRLDGIHQQLPFPAPPAAVSTDHLVAAIQSAVKKTSVAAAQLPGDARTRTLTWGKQFDVRPIVRREGLDGALSDRAVAAYIAKYATKATEDLEPTGAGRDHIKRIKSTVRELAAVVDPEGPYEQLHRWDGMLGFRGHFSTKSRRYSVTLGSLRGARRTWRLQHLLAKTKPTEEIRPDEVLIIGSWAYAGMGWLTNGDKALAREAADAARQWRHDRARDRNTPPTERSTT</sequence>
<dbReference type="AlphaFoldDB" id="A0A147EZ91"/>
<dbReference type="OrthoDB" id="3203793at2"/>
<evidence type="ECO:0008006" key="4">
    <source>
        <dbReference type="Google" id="ProtNLM"/>
    </source>
</evidence>
<dbReference type="PATRIC" id="fig|2033.6.peg.1971"/>
<organism evidence="2 3">
    <name type="scientific">Microbacterium testaceum</name>
    <name type="common">Aureobacterium testaceum</name>
    <name type="synonym">Brevibacterium testaceum</name>
    <dbReference type="NCBI Taxonomy" id="2033"/>
    <lineage>
        <taxon>Bacteria</taxon>
        <taxon>Bacillati</taxon>
        <taxon>Actinomycetota</taxon>
        <taxon>Actinomycetes</taxon>
        <taxon>Micrococcales</taxon>
        <taxon>Microbacteriaceae</taxon>
        <taxon>Microbacterium</taxon>
    </lineage>
</organism>
<evidence type="ECO:0000313" key="2">
    <source>
        <dbReference type="EMBL" id="KTR95670.1"/>
    </source>
</evidence>
<proteinExistence type="predicted"/>
<name>A0A147EZ91_MICTE</name>